<reference evidence="3" key="1">
    <citation type="submission" date="2017-02" db="UniProtKB">
        <authorList>
            <consortium name="WormBaseParasite"/>
        </authorList>
    </citation>
    <scope>IDENTIFICATION</scope>
</reference>
<gene>
    <name evidence="1" type="ORF">ASIM_LOCUS5360</name>
</gene>
<dbReference type="Proteomes" id="UP000267096">
    <property type="component" value="Unassembled WGS sequence"/>
</dbReference>
<keyword evidence="2" id="KW-1185">Reference proteome</keyword>
<evidence type="ECO:0000313" key="3">
    <source>
        <dbReference type="WBParaSite" id="ASIM_0000556401-mRNA-1"/>
    </source>
</evidence>
<evidence type="ECO:0000313" key="2">
    <source>
        <dbReference type="Proteomes" id="UP000267096"/>
    </source>
</evidence>
<proteinExistence type="predicted"/>
<dbReference type="AlphaFoldDB" id="A0A0M3JD78"/>
<sequence length="131" mass="15121">MFIDCDLRNEIEKKTDSVFKDYVLDVIFADVISNEFHIRKLILYPPVCDDCRRKSPNGVYEQLPSTLYVHRSSPAQSHFELIGNPPFKSNSFTAIDFKTVLEMNSSLLYYAPICDTFCNYTVLFISLVTMT</sequence>
<evidence type="ECO:0000313" key="1">
    <source>
        <dbReference type="EMBL" id="VDK25390.1"/>
    </source>
</evidence>
<dbReference type="WBParaSite" id="ASIM_0000556401-mRNA-1">
    <property type="protein sequence ID" value="ASIM_0000556401-mRNA-1"/>
    <property type="gene ID" value="ASIM_0000556401"/>
</dbReference>
<accession>A0A0M3JD78</accession>
<organism evidence="3">
    <name type="scientific">Anisakis simplex</name>
    <name type="common">Herring worm</name>
    <dbReference type="NCBI Taxonomy" id="6269"/>
    <lineage>
        <taxon>Eukaryota</taxon>
        <taxon>Metazoa</taxon>
        <taxon>Ecdysozoa</taxon>
        <taxon>Nematoda</taxon>
        <taxon>Chromadorea</taxon>
        <taxon>Rhabditida</taxon>
        <taxon>Spirurina</taxon>
        <taxon>Ascaridomorpha</taxon>
        <taxon>Ascaridoidea</taxon>
        <taxon>Anisakidae</taxon>
        <taxon>Anisakis</taxon>
        <taxon>Anisakis simplex complex</taxon>
    </lineage>
</organism>
<name>A0A0M3JD78_ANISI</name>
<dbReference type="OrthoDB" id="5838366at2759"/>
<protein>
    <submittedName>
        <fullName evidence="3">Dolichyl-P-Glc:Glc(2)Man(9)GlcNAc(2)-PP-dolichol alpha-1,2-glucosyltransferase</fullName>
    </submittedName>
</protein>
<dbReference type="EMBL" id="UYRR01010380">
    <property type="protein sequence ID" value="VDK25390.1"/>
    <property type="molecule type" value="Genomic_DNA"/>
</dbReference>
<reference evidence="1 2" key="2">
    <citation type="submission" date="2018-11" db="EMBL/GenBank/DDBJ databases">
        <authorList>
            <consortium name="Pathogen Informatics"/>
        </authorList>
    </citation>
    <scope>NUCLEOTIDE SEQUENCE [LARGE SCALE GENOMIC DNA]</scope>
</reference>